<dbReference type="Gene3D" id="3.30.70.330">
    <property type="match status" value="1"/>
</dbReference>
<feature type="region of interest" description="Disordered" evidence="2">
    <location>
        <begin position="248"/>
        <end position="270"/>
    </location>
</feature>
<keyword evidence="1" id="KW-0694">RNA-binding</keyword>
<dbReference type="InterPro" id="IPR012677">
    <property type="entry name" value="Nucleotide-bd_a/b_plait_sf"/>
</dbReference>
<dbReference type="CDD" id="cd00590">
    <property type="entry name" value="RRM_SF"/>
    <property type="match status" value="1"/>
</dbReference>
<feature type="region of interest" description="Disordered" evidence="2">
    <location>
        <begin position="149"/>
        <end position="169"/>
    </location>
</feature>
<dbReference type="VEuPathDB" id="ToxoDB:CSUI_002830"/>
<accession>A0A2C6KSJ5</accession>
<feature type="region of interest" description="Disordered" evidence="2">
    <location>
        <begin position="369"/>
        <end position="426"/>
    </location>
</feature>
<dbReference type="EMBL" id="MIGC01001201">
    <property type="protein sequence ID" value="PHJ23320.1"/>
    <property type="molecule type" value="Genomic_DNA"/>
</dbReference>
<dbReference type="SUPFAM" id="SSF54928">
    <property type="entry name" value="RNA-binding domain, RBD"/>
    <property type="match status" value="1"/>
</dbReference>
<gene>
    <name evidence="4" type="ORF">CSUI_002830</name>
</gene>
<dbReference type="GeneID" id="94426240"/>
<dbReference type="AlphaFoldDB" id="A0A2C6KSJ5"/>
<evidence type="ECO:0000256" key="2">
    <source>
        <dbReference type="SAM" id="MobiDB-lite"/>
    </source>
</evidence>
<evidence type="ECO:0000313" key="5">
    <source>
        <dbReference type="Proteomes" id="UP000221165"/>
    </source>
</evidence>
<organism evidence="4 5">
    <name type="scientific">Cystoisospora suis</name>
    <dbReference type="NCBI Taxonomy" id="483139"/>
    <lineage>
        <taxon>Eukaryota</taxon>
        <taxon>Sar</taxon>
        <taxon>Alveolata</taxon>
        <taxon>Apicomplexa</taxon>
        <taxon>Conoidasida</taxon>
        <taxon>Coccidia</taxon>
        <taxon>Eucoccidiorida</taxon>
        <taxon>Eimeriorina</taxon>
        <taxon>Sarcocystidae</taxon>
        <taxon>Cystoisospora</taxon>
    </lineage>
</organism>
<dbReference type="InterPro" id="IPR035979">
    <property type="entry name" value="RBD_domain_sf"/>
</dbReference>
<comment type="caution">
    <text evidence="4">The sequence shown here is derived from an EMBL/GenBank/DDBJ whole genome shotgun (WGS) entry which is preliminary data.</text>
</comment>
<proteinExistence type="predicted"/>
<dbReference type="OrthoDB" id="10688393at2759"/>
<evidence type="ECO:0000256" key="1">
    <source>
        <dbReference type="PROSITE-ProRule" id="PRU00176"/>
    </source>
</evidence>
<keyword evidence="5" id="KW-1185">Reference proteome</keyword>
<sequence>MNSLPPSLAAWAAAPVHPGTVPVCVGTWQQPAGQFATPVPPSTSYVSPQYPTSPGTPLSAGLAFPPSPPSPAFPHTGGSPMQAGVAASSWSPVYPTYAPPTPGSPLQGFVSPLASPLTSQHLGDGRVVCGASPTGVATASHSQLHGLQSSQLCPASPPSQCGTPTSARTHRGPVLRVRGVPPLPLWSLHRLFSAHTGGEGVLDVNPESPGVVLVKLFSESAANAIVTALSGTLLASSSEPLTFEDTTAPLTTGVPPQHCPGTPSGTRSFHKPPTCKAVQGKGNILSPSVNPNRGCRLLVKNISPQTQSADLVEFLSQWGRVADLHFLRRQGNEPAAAYVTMESPEAARLAVDSSQNSTMSEHNQRKLIIRYARPPKGAPGPRSTDHPPRRRAGHPGAGQAKRGVEPGPATYLNMARASPPRGRGPQ</sequence>
<dbReference type="RefSeq" id="XP_067924996.1">
    <property type="nucleotide sequence ID" value="XM_068063029.1"/>
</dbReference>
<dbReference type="PROSITE" id="PS50102">
    <property type="entry name" value="RRM"/>
    <property type="match status" value="1"/>
</dbReference>
<feature type="compositionally biased region" description="Polar residues" evidence="2">
    <location>
        <begin position="158"/>
        <end position="167"/>
    </location>
</feature>
<reference evidence="4 5" key="1">
    <citation type="journal article" date="2017" name="Int. J. Parasitol.">
        <title>The genome of the protozoan parasite Cystoisospora suis and a reverse vaccinology approach to identify vaccine candidates.</title>
        <authorList>
            <person name="Palmieri N."/>
            <person name="Shrestha A."/>
            <person name="Ruttkowski B."/>
            <person name="Beck T."/>
            <person name="Vogl C."/>
            <person name="Tomley F."/>
            <person name="Blake D.P."/>
            <person name="Joachim A."/>
        </authorList>
    </citation>
    <scope>NUCLEOTIDE SEQUENCE [LARGE SCALE GENOMIC DNA]</scope>
    <source>
        <strain evidence="4 5">Wien I</strain>
    </source>
</reference>
<feature type="domain" description="RRM" evidence="3">
    <location>
        <begin position="295"/>
        <end position="374"/>
    </location>
</feature>
<dbReference type="InterPro" id="IPR000504">
    <property type="entry name" value="RRM_dom"/>
</dbReference>
<name>A0A2C6KSJ5_9APIC</name>
<dbReference type="GO" id="GO:0003723">
    <property type="term" value="F:RNA binding"/>
    <property type="evidence" value="ECO:0007669"/>
    <property type="project" value="UniProtKB-UniRule"/>
</dbReference>
<protein>
    <recommendedName>
        <fullName evidence="3">RRM domain-containing protein</fullName>
    </recommendedName>
</protein>
<dbReference type="SMART" id="SM00360">
    <property type="entry name" value="RRM"/>
    <property type="match status" value="1"/>
</dbReference>
<dbReference type="Proteomes" id="UP000221165">
    <property type="component" value="Unassembled WGS sequence"/>
</dbReference>
<dbReference type="Pfam" id="PF00076">
    <property type="entry name" value="RRM_1"/>
    <property type="match status" value="1"/>
</dbReference>
<evidence type="ECO:0000313" key="4">
    <source>
        <dbReference type="EMBL" id="PHJ23320.1"/>
    </source>
</evidence>
<evidence type="ECO:0000259" key="3">
    <source>
        <dbReference type="PROSITE" id="PS50102"/>
    </source>
</evidence>